<dbReference type="Proteomes" id="UP000276133">
    <property type="component" value="Unassembled WGS sequence"/>
</dbReference>
<organism evidence="1 2">
    <name type="scientific">Brachionus plicatilis</name>
    <name type="common">Marine rotifer</name>
    <name type="synonym">Brachionus muelleri</name>
    <dbReference type="NCBI Taxonomy" id="10195"/>
    <lineage>
        <taxon>Eukaryota</taxon>
        <taxon>Metazoa</taxon>
        <taxon>Spiralia</taxon>
        <taxon>Gnathifera</taxon>
        <taxon>Rotifera</taxon>
        <taxon>Eurotatoria</taxon>
        <taxon>Monogononta</taxon>
        <taxon>Pseudotrocha</taxon>
        <taxon>Ploima</taxon>
        <taxon>Brachionidae</taxon>
        <taxon>Brachionus</taxon>
    </lineage>
</organism>
<reference evidence="1 2" key="1">
    <citation type="journal article" date="2018" name="Sci. Rep.">
        <title>Genomic signatures of local adaptation to the degree of environmental predictability in rotifers.</title>
        <authorList>
            <person name="Franch-Gras L."/>
            <person name="Hahn C."/>
            <person name="Garcia-Roger E.M."/>
            <person name="Carmona M.J."/>
            <person name="Serra M."/>
            <person name="Gomez A."/>
        </authorList>
    </citation>
    <scope>NUCLEOTIDE SEQUENCE [LARGE SCALE GENOMIC DNA]</scope>
    <source>
        <strain evidence="1">HYR1</strain>
    </source>
</reference>
<evidence type="ECO:0000313" key="1">
    <source>
        <dbReference type="EMBL" id="RNA02718.1"/>
    </source>
</evidence>
<keyword evidence="2" id="KW-1185">Reference proteome</keyword>
<comment type="caution">
    <text evidence="1">The sequence shown here is derived from an EMBL/GenBank/DDBJ whole genome shotgun (WGS) entry which is preliminary data.</text>
</comment>
<gene>
    <name evidence="1" type="ORF">BpHYR1_043847</name>
</gene>
<dbReference type="AlphaFoldDB" id="A0A3M7PVK6"/>
<accession>A0A3M7PVK6</accession>
<dbReference type="EMBL" id="REGN01008776">
    <property type="protein sequence ID" value="RNA02718.1"/>
    <property type="molecule type" value="Genomic_DNA"/>
</dbReference>
<protein>
    <submittedName>
        <fullName evidence="1">Uncharacterized protein</fullName>
    </submittedName>
</protein>
<evidence type="ECO:0000313" key="2">
    <source>
        <dbReference type="Proteomes" id="UP000276133"/>
    </source>
</evidence>
<proteinExistence type="predicted"/>
<sequence length="119" mass="13960">MKRCSNQQKANVILNGHVQSIPNWATRQTYLWTCIRTERWQKSFDKFTQIIIVTAAYIDTSGQITKFKYFLFCYFNLVVYHLMGSFKPETVLVIFKVVFKPPLICLLKFAKRDRSIAPG</sequence>
<name>A0A3M7PVK6_BRAPC</name>